<dbReference type="PATRIC" id="fig|1562970.3.peg.546"/>
<dbReference type="Gene3D" id="3.30.2080.10">
    <property type="entry name" value="GH92 mannosidase domain"/>
    <property type="match status" value="1"/>
</dbReference>
<feature type="signal peptide" evidence="4">
    <location>
        <begin position="1"/>
        <end position="19"/>
    </location>
</feature>
<protein>
    <recommendedName>
        <fullName evidence="9">Alpha-1,2-mannosidase</fullName>
    </recommendedName>
</protein>
<dbReference type="OrthoDB" id="9762711at2"/>
<evidence type="ECO:0000256" key="4">
    <source>
        <dbReference type="SAM" id="SignalP"/>
    </source>
</evidence>
<dbReference type="GO" id="GO:0030246">
    <property type="term" value="F:carbohydrate binding"/>
    <property type="evidence" value="ECO:0007669"/>
    <property type="project" value="InterPro"/>
</dbReference>
<dbReference type="Pfam" id="PF17678">
    <property type="entry name" value="Glyco_hydro_92N"/>
    <property type="match status" value="1"/>
</dbReference>
<evidence type="ECO:0000256" key="2">
    <source>
        <dbReference type="ARBA" id="ARBA00011245"/>
    </source>
</evidence>
<dbReference type="GO" id="GO:0005975">
    <property type="term" value="P:carbohydrate metabolic process"/>
    <property type="evidence" value="ECO:0007669"/>
    <property type="project" value="InterPro"/>
</dbReference>
<evidence type="ECO:0000256" key="3">
    <source>
        <dbReference type="ARBA" id="ARBA00022837"/>
    </source>
</evidence>
<feature type="chain" id="PRO_5001938766" description="Alpha-1,2-mannosidase" evidence="4">
    <location>
        <begin position="20"/>
        <end position="794"/>
    </location>
</feature>
<dbReference type="InterPro" id="IPR041371">
    <property type="entry name" value="GH92_N"/>
</dbReference>
<keyword evidence="8" id="KW-1185">Reference proteome</keyword>
<gene>
    <name evidence="7" type="ORF">ING2E5B_0550</name>
</gene>
<feature type="domain" description="Glycosyl hydrolase family 92 N-terminal" evidence="6">
    <location>
        <begin position="39"/>
        <end position="282"/>
    </location>
</feature>
<evidence type="ECO:0000259" key="6">
    <source>
        <dbReference type="Pfam" id="PF17678"/>
    </source>
</evidence>
<evidence type="ECO:0000256" key="1">
    <source>
        <dbReference type="ARBA" id="ARBA00001913"/>
    </source>
</evidence>
<dbReference type="GO" id="GO:0000224">
    <property type="term" value="F:peptide-N4-(N-acetyl-beta-glucosaminyl)asparagine amidase activity"/>
    <property type="evidence" value="ECO:0007669"/>
    <property type="project" value="TreeGrafter"/>
</dbReference>
<dbReference type="Pfam" id="PF07971">
    <property type="entry name" value="Glyco_hydro_92"/>
    <property type="match status" value="1"/>
</dbReference>
<dbReference type="NCBIfam" id="TIGR01180">
    <property type="entry name" value="aman2_put"/>
    <property type="match status" value="1"/>
</dbReference>
<name>A0A098C070_9BACT</name>
<evidence type="ECO:0000259" key="5">
    <source>
        <dbReference type="Pfam" id="PF07971"/>
    </source>
</evidence>
<reference evidence="7 8" key="1">
    <citation type="submission" date="2014-08" db="EMBL/GenBank/DDBJ databases">
        <authorList>
            <person name="Wibberg D."/>
        </authorList>
    </citation>
    <scope>NUCLEOTIDE SEQUENCE [LARGE SCALE GENOMIC DNA]</scope>
    <source>
        <strain evidence="8">ING2-E5B</strain>
    </source>
</reference>
<dbReference type="GO" id="GO:0006516">
    <property type="term" value="P:glycoprotein catabolic process"/>
    <property type="evidence" value="ECO:0007669"/>
    <property type="project" value="TreeGrafter"/>
</dbReference>
<dbReference type="PANTHER" id="PTHR12143">
    <property type="entry name" value="PEPTIDE N-GLYCANASE PNGASE -RELATED"/>
    <property type="match status" value="1"/>
</dbReference>
<dbReference type="InterPro" id="IPR008928">
    <property type="entry name" value="6-hairpin_glycosidase_sf"/>
</dbReference>
<dbReference type="GO" id="GO:0005829">
    <property type="term" value="C:cytosol"/>
    <property type="evidence" value="ECO:0007669"/>
    <property type="project" value="TreeGrafter"/>
</dbReference>
<comment type="cofactor">
    <cofactor evidence="1">
        <name>Ca(2+)</name>
        <dbReference type="ChEBI" id="CHEBI:29108"/>
    </cofactor>
</comment>
<sequence>MRSISILALSILLITSACSTSGSRSISLSGSGTKTPSEWVDPMIGTAHSRWFFFTPAALPFGMAKPAPSTDAHLGNADGWQAVGYDFRHTSIEGFANFHEFQVGGVVLMPTVGELKTVPGELDNVESGYRSNFDKQDEIATPGYYSVVLKDYGVKAELTSTERVALHRYTYPESDESHLIFDIGNQQGESGPVKTAQVTYTEDGRIEGFVTTLPAYIQKYQRGADLTMYFSAVADVEPDAWGTFIKDDVRPGSRSEEGVGAGLYLTFKTKEGSSVNVKVGLSYTSVENARLNLESEAKDLSFDKAWKSAVDMWNDYLGRIMVEGGTDEDMTKFYTGLYHALLGRGVASDVNGAYPKNDGGVGQIPLDENGVPLYKHYNTDAIWGAFWNLTQLWSLAYPEYYADWIQSQLLVYRDTGWLGDGIANSRYVSGVGTNFVSLAIASAYNVGIRNFDVETGYEAALKNEIEGDNRPEGAGKMDVGLFVKYGYSPYNGNYHMQSTPQGSGFAASHTMEYAFSSYAVAQLAKHLGKMDDYNKLMELSNGWKHLFDSETKLIRPKDENGKFLEDFDPLAPWIGFQEGNAVQYTYYVPHQIEELISMVGEDEFNERLNKSFEISRENIFGGGQTIDAFAGLHTMYNHGNQPNLHISWLFNFSGKPWLSQKWVRAICDEFYGTEGIHGYGFGQDEDQGQLGAWYVMAAMGLFDVKGLTGIDPKLQIGSPLFDKITIKLNKDYYKGDTFVIETRNNSKENIYIESINLNGADYNSVQLDYAKVVDGGKMVITLSDKPNFNVVLEP</sequence>
<dbReference type="HOGENOM" id="CLU_003690_2_1_10"/>
<evidence type="ECO:0008006" key="9">
    <source>
        <dbReference type="Google" id="ProtNLM"/>
    </source>
</evidence>
<dbReference type="EMBL" id="LN515532">
    <property type="protein sequence ID" value="CEA15317.1"/>
    <property type="molecule type" value="Genomic_DNA"/>
</dbReference>
<comment type="subunit">
    <text evidence="2">Monomer.</text>
</comment>
<proteinExistence type="predicted"/>
<dbReference type="InterPro" id="IPR012939">
    <property type="entry name" value="Glyco_hydro_92"/>
</dbReference>
<organism evidence="7 8">
    <name type="scientific">Fermentimonas caenicola</name>
    <dbReference type="NCBI Taxonomy" id="1562970"/>
    <lineage>
        <taxon>Bacteria</taxon>
        <taxon>Pseudomonadati</taxon>
        <taxon>Bacteroidota</taxon>
        <taxon>Bacteroidia</taxon>
        <taxon>Bacteroidales</taxon>
        <taxon>Dysgonomonadaceae</taxon>
        <taxon>Fermentimonas</taxon>
    </lineage>
</organism>
<dbReference type="SUPFAM" id="SSF48208">
    <property type="entry name" value="Six-hairpin glycosidases"/>
    <property type="match status" value="1"/>
</dbReference>
<dbReference type="KEGG" id="pbt:ING2E5B_0550"/>
<evidence type="ECO:0000313" key="7">
    <source>
        <dbReference type="EMBL" id="CEA15317.1"/>
    </source>
</evidence>
<dbReference type="InterPro" id="IPR005887">
    <property type="entry name" value="GH92_a_mannosidase_put"/>
</dbReference>
<dbReference type="Gene3D" id="1.20.1050.60">
    <property type="entry name" value="alpha-1,2-mannosidase"/>
    <property type="match status" value="1"/>
</dbReference>
<evidence type="ECO:0000313" key="8">
    <source>
        <dbReference type="Proteomes" id="UP000032417"/>
    </source>
</evidence>
<dbReference type="AlphaFoldDB" id="A0A098C070"/>
<keyword evidence="3" id="KW-0106">Calcium</keyword>
<feature type="domain" description="Glycosyl hydrolase family 92" evidence="5">
    <location>
        <begin position="288"/>
        <end position="783"/>
    </location>
</feature>
<dbReference type="InterPro" id="IPR014718">
    <property type="entry name" value="GH-type_carb-bd"/>
</dbReference>
<dbReference type="Gene3D" id="2.70.98.10">
    <property type="match status" value="1"/>
</dbReference>
<dbReference type="PROSITE" id="PS51257">
    <property type="entry name" value="PROKAR_LIPOPROTEIN"/>
    <property type="match status" value="1"/>
</dbReference>
<keyword evidence="4" id="KW-0732">Signal</keyword>
<dbReference type="Proteomes" id="UP000032417">
    <property type="component" value="Chromosome 1"/>
</dbReference>
<accession>A0A098C070</accession>
<dbReference type="Gene3D" id="1.20.1610.10">
    <property type="entry name" value="alpha-1,2-mannosidases domains"/>
    <property type="match status" value="1"/>
</dbReference>
<dbReference type="InterPro" id="IPR050883">
    <property type="entry name" value="PNGase"/>
</dbReference>
<dbReference type="STRING" id="1562970.ING2E5B_0550"/>
<dbReference type="PANTHER" id="PTHR12143:SF39">
    <property type="entry name" value="SECRETED PROTEIN"/>
    <property type="match status" value="1"/>
</dbReference>